<evidence type="ECO:0008006" key="5">
    <source>
        <dbReference type="Google" id="ProtNLM"/>
    </source>
</evidence>
<organism evidence="3 4">
    <name type="scientific">Steinernema carpocapsae</name>
    <name type="common">Entomopathogenic nematode</name>
    <dbReference type="NCBI Taxonomy" id="34508"/>
    <lineage>
        <taxon>Eukaryota</taxon>
        <taxon>Metazoa</taxon>
        <taxon>Ecdysozoa</taxon>
        <taxon>Nematoda</taxon>
        <taxon>Chromadorea</taxon>
        <taxon>Rhabditida</taxon>
        <taxon>Tylenchina</taxon>
        <taxon>Panagrolaimomorpha</taxon>
        <taxon>Strongyloidoidea</taxon>
        <taxon>Steinernematidae</taxon>
        <taxon>Steinernema</taxon>
    </lineage>
</organism>
<name>A0A4U5LR01_STECR</name>
<keyword evidence="2" id="KW-1133">Transmembrane helix</keyword>
<evidence type="ECO:0000313" key="4">
    <source>
        <dbReference type="Proteomes" id="UP000298663"/>
    </source>
</evidence>
<keyword evidence="4" id="KW-1185">Reference proteome</keyword>
<dbReference type="EMBL" id="AZBU02000013">
    <property type="protein sequence ID" value="TKR58400.1"/>
    <property type="molecule type" value="Genomic_DNA"/>
</dbReference>
<reference evidence="3 4" key="2">
    <citation type="journal article" date="2019" name="G3 (Bethesda)">
        <title>Hybrid Assembly of the Genome of the Entomopathogenic Nematode Steinernema carpocapsae Identifies the X-Chromosome.</title>
        <authorList>
            <person name="Serra L."/>
            <person name="Macchietto M."/>
            <person name="Macias-Munoz A."/>
            <person name="McGill C.J."/>
            <person name="Rodriguez I.M."/>
            <person name="Rodriguez B."/>
            <person name="Murad R."/>
            <person name="Mortazavi A."/>
        </authorList>
    </citation>
    <scope>NUCLEOTIDE SEQUENCE [LARGE SCALE GENOMIC DNA]</scope>
    <source>
        <strain evidence="3 4">ALL</strain>
    </source>
</reference>
<feature type="compositionally biased region" description="Polar residues" evidence="1">
    <location>
        <begin position="477"/>
        <end position="487"/>
    </location>
</feature>
<dbReference type="Proteomes" id="UP000298663">
    <property type="component" value="Unassembled WGS sequence"/>
</dbReference>
<sequence length="487" mass="53520">MAAGTIIMKGSCLSLHNLHIPLFFSISTFHKILISCEPKPHRGMDLIEVLVGFLAFVTLPSLVFSDQTVILRSNNVMNTGITFTEEISSFLTTECFADKIVLKVDFNADLNSDRMTDTMSDLIWRGRICLNENNSQCCSNTDLVNKKLVLSTSYENCGIRQIPIEDGVNFTGQLTFKTKSNITTHHVVSCVTPTPIKDLSAHFTFKDSSIPIDSVLSTSVDLPGTSPNDSMQSYPINCWLSVDANRRYFIKNGCPTNGSHAQIEQLMVNPGEIKFTQIRLPLNLFLNDIASLKSPREAKIECESMLCSGSSQHAFENVPTCPRTSACLKQSELPEGARRKPVVVSQRTLKILPARGGKGKSNPSSSNCSQQCAYEIANALLSGQTPPETPCPDSAAHRQHQPNVSKGALVVVALVSFFLGAAIMAAMWYINVKTDPQRKVCTVNTNRNLLFPPSYFDSTANCPPYDPQGKDGRPFAGSNSERQLLMR</sequence>
<keyword evidence="2" id="KW-0472">Membrane</keyword>
<proteinExistence type="predicted"/>
<reference evidence="3 4" key="1">
    <citation type="journal article" date="2015" name="Genome Biol.">
        <title>Comparative genomics of Steinernema reveals deeply conserved gene regulatory networks.</title>
        <authorList>
            <person name="Dillman A.R."/>
            <person name="Macchietto M."/>
            <person name="Porter C.F."/>
            <person name="Rogers A."/>
            <person name="Williams B."/>
            <person name="Antoshechkin I."/>
            <person name="Lee M.M."/>
            <person name="Goodwin Z."/>
            <person name="Lu X."/>
            <person name="Lewis E.E."/>
            <person name="Goodrich-Blair H."/>
            <person name="Stock S.P."/>
            <person name="Adams B.J."/>
            <person name="Sternberg P.W."/>
            <person name="Mortazavi A."/>
        </authorList>
    </citation>
    <scope>NUCLEOTIDE SEQUENCE [LARGE SCALE GENOMIC DNA]</scope>
    <source>
        <strain evidence="3 4">ALL</strain>
    </source>
</reference>
<evidence type="ECO:0000313" key="3">
    <source>
        <dbReference type="EMBL" id="TKR58400.1"/>
    </source>
</evidence>
<evidence type="ECO:0000256" key="2">
    <source>
        <dbReference type="SAM" id="Phobius"/>
    </source>
</evidence>
<accession>A0A4U5LR01</accession>
<dbReference type="AlphaFoldDB" id="A0A4U5LR01"/>
<feature type="transmembrane region" description="Helical" evidence="2">
    <location>
        <begin position="408"/>
        <end position="430"/>
    </location>
</feature>
<gene>
    <name evidence="3" type="ORF">L596_029849</name>
</gene>
<keyword evidence="2" id="KW-0812">Transmembrane</keyword>
<evidence type="ECO:0000256" key="1">
    <source>
        <dbReference type="SAM" id="MobiDB-lite"/>
    </source>
</evidence>
<comment type="caution">
    <text evidence="3">The sequence shown here is derived from an EMBL/GenBank/DDBJ whole genome shotgun (WGS) entry which is preliminary data.</text>
</comment>
<dbReference type="OrthoDB" id="5847186at2759"/>
<protein>
    <recommendedName>
        <fullName evidence="5">ZP domain-containing protein</fullName>
    </recommendedName>
</protein>
<feature type="region of interest" description="Disordered" evidence="1">
    <location>
        <begin position="462"/>
        <end position="487"/>
    </location>
</feature>